<organism evidence="1">
    <name type="scientific">Rhizophora mucronata</name>
    <name type="common">Asiatic mangrove</name>
    <dbReference type="NCBI Taxonomy" id="61149"/>
    <lineage>
        <taxon>Eukaryota</taxon>
        <taxon>Viridiplantae</taxon>
        <taxon>Streptophyta</taxon>
        <taxon>Embryophyta</taxon>
        <taxon>Tracheophyta</taxon>
        <taxon>Spermatophyta</taxon>
        <taxon>Magnoliopsida</taxon>
        <taxon>eudicotyledons</taxon>
        <taxon>Gunneridae</taxon>
        <taxon>Pentapetalae</taxon>
        <taxon>rosids</taxon>
        <taxon>fabids</taxon>
        <taxon>Malpighiales</taxon>
        <taxon>Rhizophoraceae</taxon>
        <taxon>Rhizophora</taxon>
    </lineage>
</organism>
<proteinExistence type="predicted"/>
<accession>A0A2P2QN91</accession>
<dbReference type="AlphaFoldDB" id="A0A2P2QN91"/>
<dbReference type="EMBL" id="GGEC01087992">
    <property type="protein sequence ID" value="MBX68476.1"/>
    <property type="molecule type" value="Transcribed_RNA"/>
</dbReference>
<name>A0A2P2QN91_RHIMU</name>
<evidence type="ECO:0000313" key="1">
    <source>
        <dbReference type="EMBL" id="MBX68476.1"/>
    </source>
</evidence>
<reference evidence="1" key="1">
    <citation type="submission" date="2018-02" db="EMBL/GenBank/DDBJ databases">
        <title>Rhizophora mucronata_Transcriptome.</title>
        <authorList>
            <person name="Meera S.P."/>
            <person name="Sreeshan A."/>
            <person name="Augustine A."/>
        </authorList>
    </citation>
    <scope>NUCLEOTIDE SEQUENCE</scope>
    <source>
        <tissue evidence="1">Leaf</tissue>
    </source>
</reference>
<protein>
    <submittedName>
        <fullName evidence="1">Uncharacterized protein</fullName>
    </submittedName>
</protein>
<sequence>MIICGGMQCNASNRGCHYDCRKKITYSLKLPWMLTHLILAI</sequence>